<dbReference type="InterPro" id="IPR020784">
    <property type="entry name" value="Ribosomal_uL11_N"/>
</dbReference>
<evidence type="ECO:0000259" key="4">
    <source>
        <dbReference type="Pfam" id="PF03946"/>
    </source>
</evidence>
<feature type="domain" description="Large ribosomal subunit protein uL11 N-terminal" evidence="4">
    <location>
        <begin position="6"/>
        <end position="64"/>
    </location>
</feature>
<dbReference type="GeneID" id="22976098"/>
<protein>
    <submittedName>
        <fullName evidence="5">Ribosomal protein L11</fullName>
    </submittedName>
</protein>
<dbReference type="InterPro" id="IPR036796">
    <property type="entry name" value="Ribosomal_uL11_N_sf"/>
</dbReference>
<dbReference type="SUPFAM" id="SSF54747">
    <property type="entry name" value="Ribosomal L11/L12e N-terminal domain"/>
    <property type="match status" value="1"/>
</dbReference>
<proteinExistence type="inferred from homology"/>
<reference evidence="5" key="1">
    <citation type="journal article" date="2014" name="Nucleic Acids Res.">
        <title>Widespread occurrence of organelle genome-encoded 5S rRNAs including permuted molecules.</title>
        <authorList>
            <person name="Valach M."/>
            <person name="Burger G."/>
            <person name="Gray M.W."/>
            <person name="Lang B.F."/>
        </authorList>
    </citation>
    <scope>NUCLEOTIDE SEQUENCE</scope>
    <source>
        <strain evidence="5">ATCC 50324</strain>
    </source>
</reference>
<dbReference type="GO" id="GO:0003735">
    <property type="term" value="F:structural constituent of ribosome"/>
    <property type="evidence" value="ECO:0007669"/>
    <property type="project" value="InterPro"/>
</dbReference>
<dbReference type="GO" id="GO:0005762">
    <property type="term" value="C:mitochondrial large ribosomal subunit"/>
    <property type="evidence" value="ECO:0007669"/>
    <property type="project" value="TreeGrafter"/>
</dbReference>
<dbReference type="HAMAP" id="MF_00736">
    <property type="entry name" value="Ribosomal_uL11"/>
    <property type="match status" value="1"/>
</dbReference>
<keyword evidence="5" id="KW-0496">Mitochondrion</keyword>
<dbReference type="Gene3D" id="3.30.1550.10">
    <property type="entry name" value="Ribosomal protein L11/L12, N-terminal domain"/>
    <property type="match status" value="1"/>
</dbReference>
<dbReference type="EMBL" id="KP165388">
    <property type="protein sequence ID" value="AJF22927.1"/>
    <property type="molecule type" value="Genomic_DNA"/>
</dbReference>
<keyword evidence="3" id="KW-0687">Ribonucleoprotein</keyword>
<dbReference type="GO" id="GO:0006412">
    <property type="term" value="P:translation"/>
    <property type="evidence" value="ECO:0007669"/>
    <property type="project" value="InterPro"/>
</dbReference>
<keyword evidence="2 5" id="KW-0689">Ribosomal protein</keyword>
<evidence type="ECO:0000256" key="3">
    <source>
        <dbReference type="ARBA" id="ARBA00023274"/>
    </source>
</evidence>
<gene>
    <name evidence="5" type="primary">rpl11</name>
</gene>
<accession>A0A0B5GFZ1</accession>
<dbReference type="InterPro" id="IPR000911">
    <property type="entry name" value="Ribosomal_uL11"/>
</dbReference>
<geneLocation type="mitochondrion" evidence="5"/>
<evidence type="ECO:0000313" key="5">
    <source>
        <dbReference type="EMBL" id="AJF22927.1"/>
    </source>
</evidence>
<dbReference type="AlphaFoldDB" id="A0A0B5GFZ1"/>
<comment type="similarity">
    <text evidence="1">Belongs to the universal ribosomal protein uL11 family.</text>
</comment>
<dbReference type="SMART" id="SM00649">
    <property type="entry name" value="RL11"/>
    <property type="match status" value="1"/>
</dbReference>
<sequence length="141" mass="15646">MIKSVLKLTVKAQSATSGPPLGPALGQFGIPTMDFCKKFNELSKHFKKGVPLLTIVTIKMDRSYDILIKGPSTTFLIKSLLGHEAASKRPGYFELKNLLLSSSMIFELLIFREGMKNNSSVKVLKGVMHSCGYLSIYNFKQ</sequence>
<evidence type="ECO:0000256" key="2">
    <source>
        <dbReference type="ARBA" id="ARBA00022980"/>
    </source>
</evidence>
<dbReference type="GO" id="GO:0070180">
    <property type="term" value="F:large ribosomal subunit rRNA binding"/>
    <property type="evidence" value="ECO:0007669"/>
    <property type="project" value="TreeGrafter"/>
</dbReference>
<dbReference type="RefSeq" id="YP_009118162.1">
    <property type="nucleotide sequence ID" value="NC_026312.1"/>
</dbReference>
<evidence type="ECO:0000256" key="1">
    <source>
        <dbReference type="ARBA" id="ARBA00010537"/>
    </source>
</evidence>
<dbReference type="PANTHER" id="PTHR11661">
    <property type="entry name" value="60S RIBOSOMAL PROTEIN L12"/>
    <property type="match status" value="1"/>
</dbReference>
<dbReference type="Pfam" id="PF03946">
    <property type="entry name" value="Ribosomal_L11_N"/>
    <property type="match status" value="1"/>
</dbReference>
<organism evidence="5">
    <name type="scientific">Stachyamoeba lipophora</name>
    <dbReference type="NCBI Taxonomy" id="463046"/>
    <lineage>
        <taxon>Eukaryota</taxon>
        <taxon>Discoba</taxon>
        <taxon>Heterolobosea</taxon>
        <taxon>Tetramitia</taxon>
        <taxon>Eutetramitia</taxon>
        <taxon>Gruberellidae</taxon>
        <taxon>Stachyamoeba</taxon>
    </lineage>
</organism>
<name>A0A0B5GFZ1_STALP</name>
<dbReference type="PANTHER" id="PTHR11661:SF1">
    <property type="entry name" value="LARGE RIBOSOMAL SUBUNIT PROTEIN UL11M"/>
    <property type="match status" value="1"/>
</dbReference>